<dbReference type="InterPro" id="IPR002328">
    <property type="entry name" value="ADH_Zn_CS"/>
</dbReference>
<evidence type="ECO:0000256" key="4">
    <source>
        <dbReference type="ARBA" id="ARBA00023002"/>
    </source>
</evidence>
<dbReference type="SMART" id="SM00829">
    <property type="entry name" value="PKS_ER"/>
    <property type="match status" value="1"/>
</dbReference>
<evidence type="ECO:0000256" key="2">
    <source>
        <dbReference type="ARBA" id="ARBA00022723"/>
    </source>
</evidence>
<evidence type="ECO:0000259" key="7">
    <source>
        <dbReference type="SMART" id="SM00829"/>
    </source>
</evidence>
<evidence type="ECO:0000256" key="6">
    <source>
        <dbReference type="RuleBase" id="RU361277"/>
    </source>
</evidence>
<dbReference type="PATRIC" id="fig|1398.22.peg.2797"/>
<feature type="domain" description="Enoyl reductase (ER)" evidence="7">
    <location>
        <begin position="49"/>
        <end position="396"/>
    </location>
</feature>
<comment type="similarity">
    <text evidence="6">Belongs to the zinc-containing alcohol dehydrogenase family.</text>
</comment>
<dbReference type="AlphaFoldDB" id="A0A133KI66"/>
<dbReference type="InterPro" id="IPR036291">
    <property type="entry name" value="NAD(P)-bd_dom_sf"/>
</dbReference>
<dbReference type="FunFam" id="3.40.50.720:FF:000003">
    <property type="entry name" value="S-(hydroxymethyl)glutathione dehydrogenase"/>
    <property type="match status" value="1"/>
</dbReference>
<dbReference type="InterPro" id="IPR013154">
    <property type="entry name" value="ADH-like_N"/>
</dbReference>
<dbReference type="Proteomes" id="UP000070376">
    <property type="component" value="Unassembled WGS sequence"/>
</dbReference>
<name>A0A133KI66_HEYCO</name>
<dbReference type="SUPFAM" id="SSF50129">
    <property type="entry name" value="GroES-like"/>
    <property type="match status" value="2"/>
</dbReference>
<keyword evidence="4" id="KW-0560">Oxidoreductase</keyword>
<dbReference type="GO" id="GO:0008270">
    <property type="term" value="F:zinc ion binding"/>
    <property type="evidence" value="ECO:0007669"/>
    <property type="project" value="InterPro"/>
</dbReference>
<evidence type="ECO:0000313" key="9">
    <source>
        <dbReference type="Proteomes" id="UP000070376"/>
    </source>
</evidence>
<dbReference type="Pfam" id="PF00107">
    <property type="entry name" value="ADH_zinc_N"/>
    <property type="match status" value="1"/>
</dbReference>
<dbReference type="PANTHER" id="PTHR43880:SF12">
    <property type="entry name" value="ALCOHOL DEHYDROGENASE CLASS-3"/>
    <property type="match status" value="1"/>
</dbReference>
<evidence type="ECO:0000256" key="1">
    <source>
        <dbReference type="ARBA" id="ARBA00001947"/>
    </source>
</evidence>
<reference evidence="9" key="1">
    <citation type="submission" date="2016-01" db="EMBL/GenBank/DDBJ databases">
        <authorList>
            <person name="Mitreva M."/>
            <person name="Pepin K.H."/>
            <person name="Mihindukulasuriya K.A."/>
            <person name="Fulton R."/>
            <person name="Fronick C."/>
            <person name="O'Laughlin M."/>
            <person name="Miner T."/>
            <person name="Herter B."/>
            <person name="Rosa B.A."/>
            <person name="Cordes M."/>
            <person name="Tomlinson C."/>
            <person name="Wollam A."/>
            <person name="Palsikar V.B."/>
            <person name="Mardis E.R."/>
            <person name="Wilson R.K."/>
        </authorList>
    </citation>
    <scope>NUCLEOTIDE SEQUENCE [LARGE SCALE GENOMIC DNA]</scope>
    <source>
        <strain evidence="9">GED7749B</strain>
    </source>
</reference>
<dbReference type="SUPFAM" id="SSF51735">
    <property type="entry name" value="NAD(P)-binding Rossmann-fold domains"/>
    <property type="match status" value="1"/>
</dbReference>
<organism evidence="8 9">
    <name type="scientific">Heyndrickxia coagulans</name>
    <name type="common">Weizmannia coagulans</name>
    <dbReference type="NCBI Taxonomy" id="1398"/>
    <lineage>
        <taxon>Bacteria</taxon>
        <taxon>Bacillati</taxon>
        <taxon>Bacillota</taxon>
        <taxon>Bacilli</taxon>
        <taxon>Bacillales</taxon>
        <taxon>Bacillaceae</taxon>
        <taxon>Heyndrickxia</taxon>
    </lineage>
</organism>
<comment type="cofactor">
    <cofactor evidence="1 6">
        <name>Zn(2+)</name>
        <dbReference type="ChEBI" id="CHEBI:29105"/>
    </cofactor>
</comment>
<dbReference type="PROSITE" id="PS00059">
    <property type="entry name" value="ADH_ZINC"/>
    <property type="match status" value="1"/>
</dbReference>
<dbReference type="GO" id="GO:0005829">
    <property type="term" value="C:cytosol"/>
    <property type="evidence" value="ECO:0007669"/>
    <property type="project" value="TreeGrafter"/>
</dbReference>
<dbReference type="PANTHER" id="PTHR43880">
    <property type="entry name" value="ALCOHOL DEHYDROGENASE"/>
    <property type="match status" value="1"/>
</dbReference>
<proteinExistence type="inferred from homology"/>
<accession>A0A133KI66</accession>
<dbReference type="EMBL" id="LRPN01000121">
    <property type="protein sequence ID" value="KWZ79255.1"/>
    <property type="molecule type" value="Genomic_DNA"/>
</dbReference>
<dbReference type="InterPro" id="IPR013149">
    <property type="entry name" value="ADH-like_C"/>
</dbReference>
<sequence length="399" mass="42315">MIFVGFENRSSALIHNEFQRRWVRVKIRAAVLRESGAAMPYAASKPIKIETLELDEPQQGEVLVKMKAASLCHSDLSVINGSRPRPLPMALGHEAAGEVVKTGEGVTDLAPGDHVVCVFVPSCGECLPCKEGRPALCETGAASNAAGTLPGGGIRLHANGEDIMHHLGVSAFSEYAVVSRRSLIKIEKDVPFEKLALFGCAVITGVGAVVNTARIKLGSTVAVVGLGGVGLSALIGAVSAGASRVVAVDVNENKFALAKRFGATDVFDSKDPDVVEKIREATGGGLDTVFETAGAVPAMETAYAITKRGGTTVTTGLPDPKHHFSFPYVTLTAEERTLKGSYIGSCVPERDIPNYIRLFKNGRLPVDELVSDVISLDEINESFDKLAKGDSSRIMIRFD</sequence>
<dbReference type="Pfam" id="PF08240">
    <property type="entry name" value="ADH_N"/>
    <property type="match status" value="1"/>
</dbReference>
<keyword evidence="3 6" id="KW-0862">Zinc</keyword>
<dbReference type="Gene3D" id="3.40.50.720">
    <property type="entry name" value="NAD(P)-binding Rossmann-like Domain"/>
    <property type="match status" value="1"/>
</dbReference>
<evidence type="ECO:0000313" key="8">
    <source>
        <dbReference type="EMBL" id="KWZ79255.1"/>
    </source>
</evidence>
<gene>
    <name evidence="8" type="ORF">HMPREF3213_02789</name>
</gene>
<protein>
    <submittedName>
        <fullName evidence="8">GroES-like protein</fullName>
    </submittedName>
</protein>
<keyword evidence="2 6" id="KW-0479">Metal-binding</keyword>
<dbReference type="InterPro" id="IPR011032">
    <property type="entry name" value="GroES-like_sf"/>
</dbReference>
<dbReference type="GO" id="GO:0046294">
    <property type="term" value="P:formaldehyde catabolic process"/>
    <property type="evidence" value="ECO:0007669"/>
    <property type="project" value="TreeGrafter"/>
</dbReference>
<dbReference type="Gene3D" id="3.90.180.10">
    <property type="entry name" value="Medium-chain alcohol dehydrogenases, catalytic domain"/>
    <property type="match status" value="1"/>
</dbReference>
<dbReference type="InterPro" id="IPR020843">
    <property type="entry name" value="ER"/>
</dbReference>
<evidence type="ECO:0000256" key="5">
    <source>
        <dbReference type="ARBA" id="ARBA00023027"/>
    </source>
</evidence>
<comment type="caution">
    <text evidence="8">The sequence shown here is derived from an EMBL/GenBank/DDBJ whole genome shotgun (WGS) entry which is preliminary data.</text>
</comment>
<dbReference type="GO" id="GO:0051903">
    <property type="term" value="F:S-(hydroxymethyl)glutathione dehydrogenase [NAD(P)+] activity"/>
    <property type="evidence" value="ECO:0007669"/>
    <property type="project" value="TreeGrafter"/>
</dbReference>
<dbReference type="CDD" id="cd08281">
    <property type="entry name" value="liver_ADH_like1"/>
    <property type="match status" value="1"/>
</dbReference>
<evidence type="ECO:0000256" key="3">
    <source>
        <dbReference type="ARBA" id="ARBA00022833"/>
    </source>
</evidence>
<keyword evidence="5" id="KW-0520">NAD</keyword>